<dbReference type="eggNOG" id="ENOG502ZZQ1">
    <property type="taxonomic scope" value="Bacteria"/>
</dbReference>
<dbReference type="EMBL" id="AP011540">
    <property type="protein sequence ID" value="BAI65682.1"/>
    <property type="molecule type" value="Genomic_DNA"/>
</dbReference>
<reference evidence="1 2" key="3">
    <citation type="journal article" date="2010" name="Sequencing">
        <title>Complete Genome Sequence of Rothia mucilaginosa DY-18: A Clinical Isolate with Dense Meshwork-Like Structures from a Persistent Apical Periodontitis Lesion.</title>
        <authorList>
            <person name="Yamane K."/>
            <person name="Nambu T."/>
            <person name="Yamanaka T."/>
            <person name="Mashimo C."/>
            <person name="Sugimori C."/>
            <person name="Leung K.-P."/>
            <person name="Fukushima H."/>
        </authorList>
    </citation>
    <scope>NUCLEOTIDE SEQUENCE [LARGE SCALE GENOMIC DNA]</scope>
    <source>
        <strain evidence="1 2">DY-18</strain>
    </source>
</reference>
<accession>D2NPW4</accession>
<dbReference type="AlphaFoldDB" id="D2NPW4"/>
<sequence>MKGTAVAVSRDEVFGVLQGIVPRLEEALPGWSVRPNITGTGAVGLYLDGPNLPLAGVNVDGESVARHLCGTIQTADRGLPQELGQVRYQYILGVSVAEHESEYPEPADLVRVGEPSWISALRALEALVESEGREVLFISRGGYVPGRRALGKRRVALRRELFPGKPWLGLGTIDWCAGVRSTPVYAEDLASLVAAATRLASGWDAALRAVSADSQK</sequence>
<dbReference type="HOGENOM" id="CLU_1336690_0_0_11"/>
<proteinExistence type="predicted"/>
<gene>
    <name evidence="1" type="ordered locus">RMDY18_18500</name>
</gene>
<reference evidence="2" key="1">
    <citation type="submission" date="2009-07" db="EMBL/GenBank/DDBJ databases">
        <title>Complete genome sequence of Rothia mucilaginosa DJ.</title>
        <authorList>
            <person name="Yamane K."/>
            <person name="Nambu T."/>
            <person name="Mashimo C."/>
            <person name="Sugimori C."/>
            <person name="Yamanaka T."/>
            <person name="Leung K."/>
            <person name="Fukushima H."/>
        </authorList>
    </citation>
    <scope>NUCLEOTIDE SEQUENCE [LARGE SCALE GENOMIC DNA]</scope>
    <source>
        <strain evidence="2">DY-18</strain>
    </source>
</reference>
<dbReference type="KEGG" id="rmu:RMDY18_18500"/>
<dbReference type="Proteomes" id="UP000001883">
    <property type="component" value="Chromosome"/>
</dbReference>
<keyword evidence="2" id="KW-1185">Reference proteome</keyword>
<protein>
    <submittedName>
        <fullName evidence="1">L-alanine-DL-glutamate epimerase</fullName>
    </submittedName>
</protein>
<name>D2NPW4_ROTMD</name>
<evidence type="ECO:0000313" key="2">
    <source>
        <dbReference type="Proteomes" id="UP000001883"/>
    </source>
</evidence>
<dbReference type="STRING" id="680646.RMDY18_18500"/>
<reference evidence="1 2" key="2">
    <citation type="journal article" date="2010" name="J Osaka Dent Univ">
        <title>Isolation and identification of Rothia mucilaginosa from persistent apical periodontitis lesions.</title>
        <authorList>
            <person name="Yamane K."/>
            <person name="Yoshida M."/>
            <person name="Fujihira T."/>
            <person name="Baba T."/>
            <person name="Tsuji N."/>
            <person name="Hayashi H."/>
            <person name="Sugimori C."/>
            <person name="Yamanaka T."/>
            <person name="Mashimo C."/>
            <person name="Nambu T."/>
            <person name="Kawai H."/>
            <person name="Fukushima H."/>
        </authorList>
    </citation>
    <scope>NUCLEOTIDE SEQUENCE [LARGE SCALE GENOMIC DNA]</scope>
    <source>
        <strain evidence="1 2">DY-18</strain>
    </source>
</reference>
<evidence type="ECO:0000313" key="1">
    <source>
        <dbReference type="EMBL" id="BAI65682.1"/>
    </source>
</evidence>
<organism evidence="1 2">
    <name type="scientific">Rothia mucilaginosa (strain DY-18)</name>
    <name type="common">Stomatococcus mucilaginosus</name>
    <dbReference type="NCBI Taxonomy" id="680646"/>
    <lineage>
        <taxon>Bacteria</taxon>
        <taxon>Bacillati</taxon>
        <taxon>Actinomycetota</taxon>
        <taxon>Actinomycetes</taxon>
        <taxon>Micrococcales</taxon>
        <taxon>Micrococcaceae</taxon>
        <taxon>Rothia</taxon>
    </lineage>
</organism>